<proteinExistence type="predicted"/>
<sequence length="63" mass="7129">MNTTWRDYRAALKAVRCRRQIDLSNSEWDACNIIIADYTCGGEPSFKPTKREIATVHSAAARV</sequence>
<comment type="caution">
    <text evidence="1">The sequence shown here is derived from an EMBL/GenBank/DDBJ whole genome shotgun (WGS) entry which is preliminary data.</text>
</comment>
<organism evidence="1">
    <name type="scientific">marine sediment metagenome</name>
    <dbReference type="NCBI Taxonomy" id="412755"/>
    <lineage>
        <taxon>unclassified sequences</taxon>
        <taxon>metagenomes</taxon>
        <taxon>ecological metagenomes</taxon>
    </lineage>
</organism>
<name>A0A0F9LCR5_9ZZZZ</name>
<dbReference type="EMBL" id="LAZR01011375">
    <property type="protein sequence ID" value="KKM62030.1"/>
    <property type="molecule type" value="Genomic_DNA"/>
</dbReference>
<evidence type="ECO:0000313" key="1">
    <source>
        <dbReference type="EMBL" id="KKM62030.1"/>
    </source>
</evidence>
<gene>
    <name evidence="1" type="ORF">LCGC14_1525670</name>
</gene>
<accession>A0A0F9LCR5</accession>
<reference evidence="1" key="1">
    <citation type="journal article" date="2015" name="Nature">
        <title>Complex archaea that bridge the gap between prokaryotes and eukaryotes.</title>
        <authorList>
            <person name="Spang A."/>
            <person name="Saw J.H."/>
            <person name="Jorgensen S.L."/>
            <person name="Zaremba-Niedzwiedzka K."/>
            <person name="Martijn J."/>
            <person name="Lind A.E."/>
            <person name="van Eijk R."/>
            <person name="Schleper C."/>
            <person name="Guy L."/>
            <person name="Ettema T.J."/>
        </authorList>
    </citation>
    <scope>NUCLEOTIDE SEQUENCE</scope>
</reference>
<dbReference type="AlphaFoldDB" id="A0A0F9LCR5"/>
<protein>
    <submittedName>
        <fullName evidence="1">Uncharacterized protein</fullName>
    </submittedName>
</protein>